<feature type="region of interest" description="Disordered" evidence="7">
    <location>
        <begin position="1031"/>
        <end position="1106"/>
    </location>
</feature>
<keyword evidence="3 6" id="KW-0547">Nucleotide-binding</keyword>
<dbReference type="PROSITE" id="PS50011">
    <property type="entry name" value="PROTEIN_KINASE_DOM"/>
    <property type="match status" value="1"/>
</dbReference>
<dbReference type="Pfam" id="PF00069">
    <property type="entry name" value="Pkinase"/>
    <property type="match status" value="2"/>
</dbReference>
<feature type="compositionally biased region" description="Low complexity" evidence="7">
    <location>
        <begin position="1"/>
        <end position="21"/>
    </location>
</feature>
<feature type="binding site" evidence="6">
    <location>
        <position position="243"/>
    </location>
    <ligand>
        <name>ATP</name>
        <dbReference type="ChEBI" id="CHEBI:30616"/>
    </ligand>
</feature>
<feature type="compositionally biased region" description="Low complexity" evidence="7">
    <location>
        <begin position="96"/>
        <end position="113"/>
    </location>
</feature>
<name>A0ABP0ZRQ6_9ASCO</name>
<dbReference type="InterPro" id="IPR017441">
    <property type="entry name" value="Protein_kinase_ATP_BS"/>
</dbReference>
<accession>A0ABP0ZRQ6</accession>
<dbReference type="SUPFAM" id="SSF56112">
    <property type="entry name" value="Protein kinase-like (PK-like)"/>
    <property type="match status" value="1"/>
</dbReference>
<feature type="compositionally biased region" description="Low complexity" evidence="7">
    <location>
        <begin position="63"/>
        <end position="78"/>
    </location>
</feature>
<dbReference type="EMBL" id="OZ022410">
    <property type="protein sequence ID" value="CAK9441184.1"/>
    <property type="molecule type" value="Genomic_DNA"/>
</dbReference>
<sequence length="1349" mass="149900">MSVKSPTSASPTATASVLPTTHINEPSHHISSFFNESAPGVSSNLAPSSLHRDPVDVGAVAKTTQPPSEQQQPSITSPVVPRPELCVNGNHSPTGKSSHQQQQQKTTSLNSQQDRASQQCSPFSSPKASNPENLIQLDNLSAVPSTIRLRADSTFSAQDSLRLHMNHLRSRGLEDSRSSSFFNPATRFSTPVRETKHVLLEYDPITRRKVLNTYEILREIGRGEHGKVKLAKDLIHKELVAIKIVNRKSKKERPSLRQRRDSKTPVVNEYERKIKREIAIMKKCRHKHIVSLREVLDDINSHKIYLVLEYLEKGEIKWKKLKSDLQNDEEKICNVDDMVIPCCGMSNSGGGPRQPHHRLSNDDDLLSNEYSPNLTFKQSRKIFRDVLLGLEYLHMQGVVHRDIKPANLLVSANYTVKISDFGVSFASSLNDCEEGHLVNELDLAKTAGTPAFFAPELCHLDVGDVGDADDDAIKSPPIDHRIDIWALGVTLYCLLFGKVPFNADSEFELFNVIANKKLEFPQSIEAFNSPGPVKELEFQLACDLLEQMLQKNPEKRLSIREIKEHPFTLMDLEDDVDSLHDLFNLNNAANGSETTFDFNLNDCDIVTQEEIDNAVIGVGTRIKRSLVRAIRAGGLKDSEIKSKFDGMQVDRLKSGGSSEESSSEYSNFNSGIKLNRLQTNHSVILSEQPLTTPASPLLSHSSSSAAAAAANSTKAHPESSLHYNPHVPSHLSNQVSGQLNSTFSFQNPYSLTVPRENGKSYLHEMIESQSVSTSRRGSAGGVEAPQIETKRNVGGNLYLKNQSLVDTFKEIQEEDDKRRRSSLLSSHLNTSTKSSVSSDLNPASNSNMQYQYQYQNQNQNQNQNSYLEQAKAQVMSQPLKIPPAIVTPIPVPAVRPNYEFINDEIRRIEVHSDEFSPTDNNDDAGGGVGGNGGRADDVQTEFFKATAPRNLGHNENLENSFMSLPLTESFASLDSINDDYLSRKYEEYEAKQHDAKTKFIKMGRRKSSFSEADISGNYHTSDNIRNKFEAFNLSDQMSGNKSPSLKKEKEQGRGQGQVQEEDALVVPATGRPALLSRTSSRSDSYSSFSTDTGSSDEEDEEESDGEDLTLAFHSKLAPANRPPFLSHAHRSKSHDSHIPYLNGHQQRVDDVAPPVIFHTGSPELEDVPSALMIAAPVNNEQRQTSSPTVVRAGIDQMNDSRVKASPDPCVATTFKSKLKPGSSTITAQMPLSPTAAVRKAAIIRNIESSEHRKKSEQQLFRENIFNYQFNNHYKKAPVFSAFPDAVNHLDNDEQAILQTSARKFHANRPAYYRSNSVAVGVLQHTSDGLITDMIEEKMESGNNPRDHNK</sequence>
<feature type="region of interest" description="Disordered" evidence="7">
    <location>
        <begin position="914"/>
        <end position="933"/>
    </location>
</feature>
<keyword evidence="5 6" id="KW-0067">ATP-binding</keyword>
<evidence type="ECO:0000256" key="2">
    <source>
        <dbReference type="ARBA" id="ARBA00022679"/>
    </source>
</evidence>
<dbReference type="GeneID" id="92210249"/>
<feature type="region of interest" description="Disordered" evidence="7">
    <location>
        <begin position="1119"/>
        <end position="1140"/>
    </location>
</feature>
<feature type="compositionally biased region" description="Polar residues" evidence="7">
    <location>
        <begin position="1033"/>
        <end position="1043"/>
    </location>
</feature>
<feature type="compositionally biased region" description="Low complexity" evidence="7">
    <location>
        <begin position="692"/>
        <end position="713"/>
    </location>
</feature>
<feature type="region of interest" description="Disordered" evidence="7">
    <location>
        <begin position="813"/>
        <end position="845"/>
    </location>
</feature>
<dbReference type="Gene3D" id="3.30.200.20">
    <property type="entry name" value="Phosphorylase Kinase, domain 1"/>
    <property type="match status" value="1"/>
</dbReference>
<evidence type="ECO:0000313" key="9">
    <source>
        <dbReference type="EMBL" id="CAK9441184.1"/>
    </source>
</evidence>
<dbReference type="PANTHER" id="PTHR24350">
    <property type="entry name" value="SERINE/THREONINE-PROTEIN KINASE IAL-RELATED"/>
    <property type="match status" value="1"/>
</dbReference>
<evidence type="ECO:0000313" key="10">
    <source>
        <dbReference type="Proteomes" id="UP001497383"/>
    </source>
</evidence>
<reference evidence="9 10" key="1">
    <citation type="submission" date="2024-03" db="EMBL/GenBank/DDBJ databases">
        <authorList>
            <person name="Brejova B."/>
        </authorList>
    </citation>
    <scope>NUCLEOTIDE SEQUENCE [LARGE SCALE GENOMIC DNA]</scope>
    <source>
        <strain evidence="9 10">CBS 14171</strain>
    </source>
</reference>
<dbReference type="PROSITE" id="PS00108">
    <property type="entry name" value="PROTEIN_KINASE_ST"/>
    <property type="match status" value="1"/>
</dbReference>
<feature type="compositionally biased region" description="Low complexity" evidence="7">
    <location>
        <begin position="1076"/>
        <end position="1093"/>
    </location>
</feature>
<evidence type="ECO:0000256" key="3">
    <source>
        <dbReference type="ARBA" id="ARBA00022741"/>
    </source>
</evidence>
<evidence type="ECO:0000256" key="6">
    <source>
        <dbReference type="PROSITE-ProRule" id="PRU10141"/>
    </source>
</evidence>
<evidence type="ECO:0000256" key="7">
    <source>
        <dbReference type="SAM" id="MobiDB-lite"/>
    </source>
</evidence>
<dbReference type="PROSITE" id="PS00107">
    <property type="entry name" value="PROTEIN_KINASE_ATP"/>
    <property type="match status" value="1"/>
</dbReference>
<dbReference type="Proteomes" id="UP001497383">
    <property type="component" value="Chromosome 6"/>
</dbReference>
<feature type="region of interest" description="Disordered" evidence="7">
    <location>
        <begin position="1"/>
        <end position="135"/>
    </location>
</feature>
<proteinExistence type="predicted"/>
<feature type="region of interest" description="Disordered" evidence="7">
    <location>
        <begin position="692"/>
        <end position="735"/>
    </location>
</feature>
<protein>
    <recommendedName>
        <fullName evidence="8">Protein kinase domain-containing protein</fullName>
    </recommendedName>
</protein>
<feature type="compositionally biased region" description="Low complexity" evidence="7">
    <location>
        <begin position="822"/>
        <end position="845"/>
    </location>
</feature>
<keyword evidence="4" id="KW-0418">Kinase</keyword>
<evidence type="ECO:0000256" key="5">
    <source>
        <dbReference type="ARBA" id="ARBA00022840"/>
    </source>
</evidence>
<feature type="compositionally biased region" description="Polar residues" evidence="7">
    <location>
        <begin position="29"/>
        <end position="47"/>
    </location>
</feature>
<gene>
    <name evidence="9" type="ORF">LODBEIA_P50530</name>
</gene>
<dbReference type="InterPro" id="IPR008271">
    <property type="entry name" value="Ser/Thr_kinase_AS"/>
</dbReference>
<keyword evidence="2" id="KW-0808">Transferase</keyword>
<evidence type="ECO:0000256" key="1">
    <source>
        <dbReference type="ARBA" id="ARBA00022527"/>
    </source>
</evidence>
<dbReference type="InterPro" id="IPR030616">
    <property type="entry name" value="Aur-like"/>
</dbReference>
<dbReference type="InterPro" id="IPR011009">
    <property type="entry name" value="Kinase-like_dom_sf"/>
</dbReference>
<feature type="compositionally biased region" description="Polar residues" evidence="7">
    <location>
        <begin position="114"/>
        <end position="135"/>
    </location>
</feature>
<dbReference type="CDD" id="cd14008">
    <property type="entry name" value="STKc_LKB1_CaMKK"/>
    <property type="match status" value="1"/>
</dbReference>
<evidence type="ECO:0000256" key="4">
    <source>
        <dbReference type="ARBA" id="ARBA00022777"/>
    </source>
</evidence>
<dbReference type="Gene3D" id="1.10.510.10">
    <property type="entry name" value="Transferase(Phosphotransferase) domain 1"/>
    <property type="match status" value="1"/>
</dbReference>
<feature type="compositionally biased region" description="Acidic residues" evidence="7">
    <location>
        <begin position="1094"/>
        <end position="1106"/>
    </location>
</feature>
<dbReference type="InterPro" id="IPR000719">
    <property type="entry name" value="Prot_kinase_dom"/>
</dbReference>
<evidence type="ECO:0000259" key="8">
    <source>
        <dbReference type="PROSITE" id="PS50011"/>
    </source>
</evidence>
<keyword evidence="10" id="KW-1185">Reference proteome</keyword>
<feature type="domain" description="Protein kinase" evidence="8">
    <location>
        <begin position="214"/>
        <end position="568"/>
    </location>
</feature>
<feature type="compositionally biased region" description="Gly residues" evidence="7">
    <location>
        <begin position="924"/>
        <end position="933"/>
    </location>
</feature>
<dbReference type="RefSeq" id="XP_066831991.1">
    <property type="nucleotide sequence ID" value="XM_066975343.1"/>
</dbReference>
<dbReference type="SMART" id="SM00220">
    <property type="entry name" value="S_TKc"/>
    <property type="match status" value="1"/>
</dbReference>
<keyword evidence="1" id="KW-0723">Serine/threonine-protein kinase</keyword>
<organism evidence="9 10">
    <name type="scientific">Lodderomyces beijingensis</name>
    <dbReference type="NCBI Taxonomy" id="1775926"/>
    <lineage>
        <taxon>Eukaryota</taxon>
        <taxon>Fungi</taxon>
        <taxon>Dikarya</taxon>
        <taxon>Ascomycota</taxon>
        <taxon>Saccharomycotina</taxon>
        <taxon>Pichiomycetes</taxon>
        <taxon>Debaryomycetaceae</taxon>
        <taxon>Candida/Lodderomyces clade</taxon>
        <taxon>Lodderomyces</taxon>
    </lineage>
</organism>